<evidence type="ECO:0000313" key="2">
    <source>
        <dbReference type="EMBL" id="KAJ1355936.1"/>
    </source>
</evidence>
<keyword evidence="3" id="KW-1185">Reference proteome</keyword>
<accession>A0AAD5MXQ1</accession>
<organism evidence="2 3">
    <name type="scientific">Parelaphostrongylus tenuis</name>
    <name type="common">Meningeal worm</name>
    <dbReference type="NCBI Taxonomy" id="148309"/>
    <lineage>
        <taxon>Eukaryota</taxon>
        <taxon>Metazoa</taxon>
        <taxon>Ecdysozoa</taxon>
        <taxon>Nematoda</taxon>
        <taxon>Chromadorea</taxon>
        <taxon>Rhabditida</taxon>
        <taxon>Rhabditina</taxon>
        <taxon>Rhabditomorpha</taxon>
        <taxon>Strongyloidea</taxon>
        <taxon>Metastrongylidae</taxon>
        <taxon>Parelaphostrongylus</taxon>
    </lineage>
</organism>
<proteinExistence type="predicted"/>
<comment type="caution">
    <text evidence="2">The sequence shown here is derived from an EMBL/GenBank/DDBJ whole genome shotgun (WGS) entry which is preliminary data.</text>
</comment>
<keyword evidence="1" id="KW-0812">Transmembrane</keyword>
<dbReference type="AlphaFoldDB" id="A0AAD5MXQ1"/>
<keyword evidence="1" id="KW-1133">Transmembrane helix</keyword>
<dbReference type="Gene3D" id="1.20.1250.20">
    <property type="entry name" value="MFS general substrate transporter like domains"/>
    <property type="match status" value="1"/>
</dbReference>
<dbReference type="PANTHER" id="PTHR45757:SF3">
    <property type="entry name" value="MFS DOMAIN-CONTAINING PROTEIN"/>
    <property type="match status" value="1"/>
</dbReference>
<dbReference type="EMBL" id="JAHQIW010002643">
    <property type="protein sequence ID" value="KAJ1355936.1"/>
    <property type="molecule type" value="Genomic_DNA"/>
</dbReference>
<reference evidence="2" key="1">
    <citation type="submission" date="2021-06" db="EMBL/GenBank/DDBJ databases">
        <title>Parelaphostrongylus tenuis whole genome reference sequence.</title>
        <authorList>
            <person name="Garwood T.J."/>
            <person name="Larsen P.A."/>
            <person name="Fountain-Jones N.M."/>
            <person name="Garbe J.R."/>
            <person name="Macchietto M.G."/>
            <person name="Kania S.A."/>
            <person name="Gerhold R.W."/>
            <person name="Richards J.E."/>
            <person name="Wolf T.M."/>
        </authorList>
    </citation>
    <scope>NUCLEOTIDE SEQUENCE</scope>
    <source>
        <strain evidence="2">MNPRO001-30</strain>
        <tissue evidence="2">Meninges</tissue>
    </source>
</reference>
<feature type="transmembrane region" description="Helical" evidence="1">
    <location>
        <begin position="61"/>
        <end position="81"/>
    </location>
</feature>
<dbReference type="GO" id="GO:0016020">
    <property type="term" value="C:membrane"/>
    <property type="evidence" value="ECO:0007669"/>
    <property type="project" value="TreeGrafter"/>
</dbReference>
<name>A0AAD5MXQ1_PARTN</name>
<protein>
    <submittedName>
        <fullName evidence="2">Uncharacterized protein</fullName>
    </submittedName>
</protein>
<gene>
    <name evidence="2" type="ORF">KIN20_013532</name>
</gene>
<keyword evidence="1" id="KW-0472">Membrane</keyword>
<feature type="transmembrane region" description="Helical" evidence="1">
    <location>
        <begin position="7"/>
        <end position="24"/>
    </location>
</feature>
<dbReference type="Proteomes" id="UP001196413">
    <property type="component" value="Unassembled WGS sequence"/>
</dbReference>
<evidence type="ECO:0000256" key="1">
    <source>
        <dbReference type="SAM" id="Phobius"/>
    </source>
</evidence>
<sequence>MSCKIPGLRYIVLVTSALCLTSLLSNMTTYNFTKICMTPQNRLNGSTNDVTKNYDKTQQSWLQACVAIGALAASLPYTYLFQHCTKKWVFSIGWDHISRLHYIGQTMHTFTFSCEVE</sequence>
<dbReference type="InterPro" id="IPR036259">
    <property type="entry name" value="MFS_trans_sf"/>
</dbReference>
<dbReference type="PANTHER" id="PTHR45757">
    <property type="entry name" value="PROTEIN CBG23364-RELATED"/>
    <property type="match status" value="1"/>
</dbReference>
<evidence type="ECO:0000313" key="3">
    <source>
        <dbReference type="Proteomes" id="UP001196413"/>
    </source>
</evidence>